<organism evidence="1">
    <name type="scientific">Burkholderia pseudomallei</name>
    <name type="common">Pseudomonas pseudomallei</name>
    <dbReference type="NCBI Taxonomy" id="28450"/>
    <lineage>
        <taxon>Bacteria</taxon>
        <taxon>Pseudomonadati</taxon>
        <taxon>Pseudomonadota</taxon>
        <taxon>Betaproteobacteria</taxon>
        <taxon>Burkholderiales</taxon>
        <taxon>Burkholderiaceae</taxon>
        <taxon>Burkholderia</taxon>
        <taxon>pseudomallei group</taxon>
    </lineage>
</organism>
<keyword evidence="1" id="KW-0614">Plasmid</keyword>
<geneLocation type="plasmid" evidence="1">
    <name>pBPSE01</name>
</geneLocation>
<protein>
    <submittedName>
        <fullName evidence="1">Uncharacterized protein</fullName>
    </submittedName>
</protein>
<dbReference type="RefSeq" id="WP_058034882.1">
    <property type="nucleotide sequence ID" value="NZ_KF418775.1"/>
</dbReference>
<sequence length="102" mass="11255">MSLTTTDERARFLAFAQQRWVADQHAAHDANSFTALFAGHPAHLQFETDGAWRLSYLGFRSERICRLTDAQCAAPAFVRDVLAHMAALVEDAPRRSATGGHA</sequence>
<gene>
    <name evidence="1" type="ORF">pBPS114</name>
</gene>
<evidence type="ECO:0000313" key="1">
    <source>
        <dbReference type="EMBL" id="AJL34997.1"/>
    </source>
</evidence>
<dbReference type="EMBL" id="KF418775">
    <property type="protein sequence ID" value="AJL34997.1"/>
    <property type="molecule type" value="Genomic_DNA"/>
</dbReference>
<accession>A0A0C5B1E6</accession>
<dbReference type="AlphaFoldDB" id="A0A0C5B1E6"/>
<proteinExistence type="predicted"/>
<name>A0A0C5B1E6_BURPE</name>
<reference evidence="1" key="1">
    <citation type="submission" date="2013-07" db="EMBL/GenBank/DDBJ databases">
        <title>Complete sequence of a native Burkholderia pseudomallei plasmid.</title>
        <authorList>
            <person name="Stone J.K."/>
            <person name="Bollig M.C."/>
            <person name="Gibbons H.S."/>
            <person name="Mayo M."/>
            <person name="Currie B.J."/>
            <person name="Keim P."/>
            <person name="Tuanyok A."/>
        </authorList>
    </citation>
    <scope>NUCLEOTIDE SEQUENCE</scope>
    <source>
        <strain evidence="1">MSHR1950</strain>
        <plasmid evidence="1">pBPSE01</plasmid>
    </source>
</reference>